<organism evidence="1 2">
    <name type="scientific">Bacillus pacificus</name>
    <dbReference type="NCBI Taxonomy" id="2026187"/>
    <lineage>
        <taxon>Bacteria</taxon>
        <taxon>Bacillati</taxon>
        <taxon>Bacillota</taxon>
        <taxon>Bacilli</taxon>
        <taxon>Bacillales</taxon>
        <taxon>Bacillaceae</taxon>
        <taxon>Bacillus</taxon>
        <taxon>Bacillus cereus group</taxon>
    </lineage>
</organism>
<proteinExistence type="predicted"/>
<evidence type="ECO:0008006" key="3">
    <source>
        <dbReference type="Google" id="ProtNLM"/>
    </source>
</evidence>
<protein>
    <recommendedName>
        <fullName evidence="3">Lipoprotein</fullName>
    </recommendedName>
</protein>
<evidence type="ECO:0000313" key="2">
    <source>
        <dbReference type="Proteomes" id="UP000194499"/>
    </source>
</evidence>
<gene>
    <name evidence="1" type="ORF">BACERE00191_01964</name>
</gene>
<dbReference type="Proteomes" id="UP000194499">
    <property type="component" value="Unassembled WGS sequence"/>
</dbReference>
<dbReference type="EMBL" id="FWZB01000036">
    <property type="protein sequence ID" value="SMD93946.1"/>
    <property type="molecule type" value="Genomic_DNA"/>
</dbReference>
<dbReference type="PROSITE" id="PS51257">
    <property type="entry name" value="PROKAR_LIPOPROTEIN"/>
    <property type="match status" value="1"/>
</dbReference>
<reference evidence="2" key="1">
    <citation type="submission" date="2017-04" db="EMBL/GenBank/DDBJ databases">
        <authorList>
            <person name="Criscuolo A."/>
        </authorList>
    </citation>
    <scope>NUCLEOTIDE SEQUENCE [LARGE SCALE GENOMIC DNA]</scope>
</reference>
<dbReference type="AlphaFoldDB" id="A0A1Y5ZG89"/>
<name>A0A1Y5ZG89_9BACI</name>
<evidence type="ECO:0000313" key="1">
    <source>
        <dbReference type="EMBL" id="SMD93946.1"/>
    </source>
</evidence>
<sequence length="205" mass="24104">MEVIKIKLVRYLILLCISATTLFLLTACQKEIKEPIIIIDDATSQKENLRRIELKNKNNNAIFNQVFFESKDGKTFYDKQIDVNDIRIKQNISNKKIQPGVLPEQNYIFLSGFSNKNKPNYLLGRIEQEDGKVIQWKQEIKYMKKNGTKDVYQYEIQMPKFEGKQAYISFRYIWLNTNNKCYGVADQLFTLQKIKSGNILEDVQQ</sequence>
<accession>A0A1Y5ZG89</accession>